<evidence type="ECO:0000313" key="1">
    <source>
        <dbReference type="EMBL" id="KKU07196.1"/>
    </source>
</evidence>
<sequence>MEANERREYPHLWLNPPLFTVKVNMRAVREELRRLNPFKRKREYDFGAENGFVMQAVSQPSSKPELQ</sequence>
<evidence type="ECO:0000313" key="2">
    <source>
        <dbReference type="Proteomes" id="UP000033999"/>
    </source>
</evidence>
<dbReference type="AlphaFoldDB" id="A0A0G1MFU7"/>
<proteinExistence type="predicted"/>
<gene>
    <name evidence="1" type="ORF">UX10_C0014G0006</name>
</gene>
<comment type="caution">
    <text evidence="1">The sequence shown here is derived from an EMBL/GenBank/DDBJ whole genome shotgun (WGS) entry which is preliminary data.</text>
</comment>
<reference evidence="1 2" key="1">
    <citation type="journal article" date="2015" name="Nature">
        <title>rRNA introns, odd ribosomes, and small enigmatic genomes across a large radiation of phyla.</title>
        <authorList>
            <person name="Brown C.T."/>
            <person name="Hug L.A."/>
            <person name="Thomas B.C."/>
            <person name="Sharon I."/>
            <person name="Castelle C.J."/>
            <person name="Singh A."/>
            <person name="Wilkins M.J."/>
            <person name="Williams K.H."/>
            <person name="Banfield J.F."/>
        </authorList>
    </citation>
    <scope>NUCLEOTIDE SEQUENCE [LARGE SCALE GENOMIC DNA]</scope>
</reference>
<accession>A0A0G1MFU7</accession>
<name>A0A0G1MFU7_9BACT</name>
<protein>
    <submittedName>
        <fullName evidence="1">Uncharacterized protein</fullName>
    </submittedName>
</protein>
<organism evidence="1 2">
    <name type="scientific">Candidatus Magasanikbacteria bacterium GW2011_GWA2_45_39</name>
    <dbReference type="NCBI Taxonomy" id="1619041"/>
    <lineage>
        <taxon>Bacteria</taxon>
        <taxon>Candidatus Magasanikiibacteriota</taxon>
    </lineage>
</organism>
<dbReference type="EMBL" id="LCKX01000014">
    <property type="protein sequence ID" value="KKU07196.1"/>
    <property type="molecule type" value="Genomic_DNA"/>
</dbReference>
<dbReference type="Proteomes" id="UP000033999">
    <property type="component" value="Unassembled WGS sequence"/>
</dbReference>